<dbReference type="Proteomes" id="UP000050398">
    <property type="component" value="Unassembled WGS sequence"/>
</dbReference>
<dbReference type="Pfam" id="PF14153">
    <property type="entry name" value="Spore_coat_CotO"/>
    <property type="match status" value="1"/>
</dbReference>
<comment type="caution">
    <text evidence="2">The sequence shown here is derived from an EMBL/GenBank/DDBJ whole genome shotgun (WGS) entry which is preliminary data.</text>
</comment>
<feature type="region of interest" description="Disordered" evidence="1">
    <location>
        <begin position="31"/>
        <end position="59"/>
    </location>
</feature>
<evidence type="ECO:0000256" key="1">
    <source>
        <dbReference type="SAM" id="MobiDB-lite"/>
    </source>
</evidence>
<organism evidence="2 3">
    <name type="scientific">Rossellomorea vietnamensis</name>
    <dbReference type="NCBI Taxonomy" id="218284"/>
    <lineage>
        <taxon>Bacteria</taxon>
        <taxon>Bacillati</taxon>
        <taxon>Bacillota</taxon>
        <taxon>Bacilli</taxon>
        <taxon>Bacillales</taxon>
        <taxon>Bacillaceae</taxon>
        <taxon>Rossellomorea</taxon>
    </lineage>
</organism>
<dbReference type="InterPro" id="IPR025439">
    <property type="entry name" value="Spore_coat_CotO"/>
</dbReference>
<dbReference type="EMBL" id="LIXZ01000001">
    <property type="protein sequence ID" value="KPL61397.1"/>
    <property type="molecule type" value="Genomic_DNA"/>
</dbReference>
<dbReference type="PATRIC" id="fig|218284.4.peg.390"/>
<gene>
    <name evidence="2" type="ORF">AM506_01850</name>
</gene>
<accession>A0A0P6WY03</accession>
<name>A0A0P6WY03_9BACI</name>
<dbReference type="RefSeq" id="WP_060670219.1">
    <property type="nucleotide sequence ID" value="NZ_LIXZ01000001.1"/>
</dbReference>
<reference evidence="2 3" key="1">
    <citation type="submission" date="2015-08" db="EMBL/GenBank/DDBJ databases">
        <title>Draft Genome Sequence of Bacillus vietnamensis UCD-SED5.</title>
        <authorList>
            <person name="Lee R.D."/>
            <person name="Jospin G."/>
            <person name="Lang J.M."/>
            <person name="Coil D.A."/>
            <person name="Eisen J.A."/>
        </authorList>
    </citation>
    <scope>NUCLEOTIDE SEQUENCE [LARGE SCALE GENOMIC DNA]</scope>
    <source>
        <strain evidence="2 3">UCD-SED5</strain>
    </source>
</reference>
<evidence type="ECO:0000313" key="2">
    <source>
        <dbReference type="EMBL" id="KPL61397.1"/>
    </source>
</evidence>
<evidence type="ECO:0008006" key="4">
    <source>
        <dbReference type="Google" id="ProtNLM"/>
    </source>
</evidence>
<evidence type="ECO:0000313" key="3">
    <source>
        <dbReference type="Proteomes" id="UP000050398"/>
    </source>
</evidence>
<protein>
    <recommendedName>
        <fullName evidence="4">Spore coat protein CotO</fullName>
    </recommendedName>
</protein>
<dbReference type="OrthoDB" id="2968468at2"/>
<dbReference type="AlphaFoldDB" id="A0A0P6WY03"/>
<proteinExistence type="predicted"/>
<sequence>MRKEKKAGREPLLYINQPKLEEVKGNMQVTYRSVKKSKPQAESIKSKMKTESEPPLSEVMKEDKYVDEQLFLDQGDHLEEPNIQSKPQITERKTAASAFRKLKPFRELSIEGKLDYISASISGKVPFPCEFSNGQVAVKGVIVEDTGDDITVKSFHGEEVQMRKSELQSIKMIGLQ</sequence>